<keyword evidence="3" id="KW-1185">Reference proteome</keyword>
<comment type="caution">
    <text evidence="2">The sequence shown here is derived from an EMBL/GenBank/DDBJ whole genome shotgun (WGS) entry which is preliminary data.</text>
</comment>
<reference evidence="2 3" key="1">
    <citation type="submission" date="2023-08" db="EMBL/GenBank/DDBJ databases">
        <title>Black Yeasts Isolated from many extreme environments.</title>
        <authorList>
            <person name="Coleine C."/>
            <person name="Stajich J.E."/>
            <person name="Selbmann L."/>
        </authorList>
    </citation>
    <scope>NUCLEOTIDE SEQUENCE [LARGE SCALE GENOMIC DNA]</scope>
    <source>
        <strain evidence="2 3">CCFEE 5885</strain>
    </source>
</reference>
<feature type="compositionally biased region" description="Low complexity" evidence="1">
    <location>
        <begin position="202"/>
        <end position="217"/>
    </location>
</feature>
<name>A0ABR0K4N4_9EURO</name>
<dbReference type="EMBL" id="JAVRRG010000096">
    <property type="protein sequence ID" value="KAK5086278.1"/>
    <property type="molecule type" value="Genomic_DNA"/>
</dbReference>
<feature type="compositionally biased region" description="Basic and acidic residues" evidence="1">
    <location>
        <begin position="34"/>
        <end position="43"/>
    </location>
</feature>
<evidence type="ECO:0000256" key="1">
    <source>
        <dbReference type="SAM" id="MobiDB-lite"/>
    </source>
</evidence>
<evidence type="ECO:0000313" key="3">
    <source>
        <dbReference type="Proteomes" id="UP001345013"/>
    </source>
</evidence>
<evidence type="ECO:0000313" key="2">
    <source>
        <dbReference type="EMBL" id="KAK5086278.1"/>
    </source>
</evidence>
<protein>
    <submittedName>
        <fullName evidence="2">Uncharacterized protein</fullName>
    </submittedName>
</protein>
<feature type="region of interest" description="Disordered" evidence="1">
    <location>
        <begin position="352"/>
        <end position="440"/>
    </location>
</feature>
<feature type="region of interest" description="Disordered" evidence="1">
    <location>
        <begin position="194"/>
        <end position="259"/>
    </location>
</feature>
<proteinExistence type="predicted"/>
<gene>
    <name evidence="2" type="ORF">LTR24_006923</name>
</gene>
<accession>A0ABR0K4N4</accession>
<feature type="compositionally biased region" description="Polar residues" evidence="1">
    <location>
        <begin position="48"/>
        <end position="63"/>
    </location>
</feature>
<dbReference type="Proteomes" id="UP001345013">
    <property type="component" value="Unassembled WGS sequence"/>
</dbReference>
<feature type="region of interest" description="Disordered" evidence="1">
    <location>
        <begin position="273"/>
        <end position="293"/>
    </location>
</feature>
<feature type="compositionally biased region" description="Polar residues" evidence="1">
    <location>
        <begin position="378"/>
        <end position="397"/>
    </location>
</feature>
<feature type="region of interest" description="Disordered" evidence="1">
    <location>
        <begin position="311"/>
        <end position="340"/>
    </location>
</feature>
<feature type="compositionally biased region" description="Basic and acidic residues" evidence="1">
    <location>
        <begin position="405"/>
        <end position="422"/>
    </location>
</feature>
<sequence>MAIMAALTDAIANPKRVRASQERASERQYSGIESRMKEVRDISPEPSPTTASGNVSTASSRATSQERPVRPPLRRPELQRSQSEVPIHKPKLQTAKPEFTPCITAMDLTSEQIKRNYSVDDLQKWDKSRYPLPPLAAMKGNFRYRHAAAAEPEWRKEYFRKQVYGLDGLNSMLSELDMKDTTGMSDEEWQVLTGAGPRRDSTASSGSTRTASTSSLRDPAEPQAEPRVFRGFSPSRSSSTRSSFHSRKNSSLSVMNLPPEPDVAALQKTLRRQSTGPLNERKASGPLSTINELQSTTTAANTILNKLAKPCEFDEKGDPDSAVASEDEDEAWSDVAATQPPGVSAIAQMLKEGKKPEPQLGLTRVRTTSIDKKRGRGSTASIDRSKTIRQTKAQSGRRQSKAKHHTQERVKSDEKKKDKQEDTEPLPSPEPLEDDGSALTMHIRKPAMELKERRLEQAADNTTSYDNTLLAENQLEYLPRAPRNRSTTALFCGADVRKAL</sequence>
<organism evidence="2 3">
    <name type="scientific">Lithohypha guttulata</name>
    <dbReference type="NCBI Taxonomy" id="1690604"/>
    <lineage>
        <taxon>Eukaryota</taxon>
        <taxon>Fungi</taxon>
        <taxon>Dikarya</taxon>
        <taxon>Ascomycota</taxon>
        <taxon>Pezizomycotina</taxon>
        <taxon>Eurotiomycetes</taxon>
        <taxon>Chaetothyriomycetidae</taxon>
        <taxon>Chaetothyriales</taxon>
        <taxon>Trichomeriaceae</taxon>
        <taxon>Lithohypha</taxon>
    </lineage>
</organism>
<feature type="region of interest" description="Disordered" evidence="1">
    <location>
        <begin position="1"/>
        <end position="87"/>
    </location>
</feature>
<feature type="compositionally biased region" description="Low complexity" evidence="1">
    <location>
        <begin position="229"/>
        <end position="253"/>
    </location>
</feature>